<evidence type="ECO:0000256" key="3">
    <source>
        <dbReference type="ARBA" id="ARBA00023125"/>
    </source>
</evidence>
<evidence type="ECO:0000256" key="4">
    <source>
        <dbReference type="ARBA" id="ARBA00023163"/>
    </source>
</evidence>
<keyword evidence="5" id="KW-0539">Nucleus</keyword>
<dbReference type="Gene3D" id="2.40.330.10">
    <property type="entry name" value="DNA-binding pseudobarrel domain"/>
    <property type="match status" value="1"/>
</dbReference>
<dbReference type="InterPro" id="IPR044800">
    <property type="entry name" value="LEC2-like"/>
</dbReference>
<dbReference type="SMART" id="SM01019">
    <property type="entry name" value="B3"/>
    <property type="match status" value="1"/>
</dbReference>
<evidence type="ECO:0000313" key="7">
    <source>
        <dbReference type="EMBL" id="KAJ0189303.1"/>
    </source>
</evidence>
<dbReference type="Proteomes" id="UP000235145">
    <property type="component" value="Unassembled WGS sequence"/>
</dbReference>
<keyword evidence="3" id="KW-0238">DNA-binding</keyword>
<dbReference type="InterPro" id="IPR015300">
    <property type="entry name" value="DNA-bd_pseudobarrel_sf"/>
</dbReference>
<evidence type="ECO:0000259" key="6">
    <source>
        <dbReference type="PROSITE" id="PS50863"/>
    </source>
</evidence>
<accession>A0A9R1ULT7</accession>
<dbReference type="PROSITE" id="PS50863">
    <property type="entry name" value="B3"/>
    <property type="match status" value="1"/>
</dbReference>
<dbReference type="GO" id="GO:0003700">
    <property type="term" value="F:DNA-binding transcription factor activity"/>
    <property type="evidence" value="ECO:0007669"/>
    <property type="project" value="InterPro"/>
</dbReference>
<organism evidence="7 8">
    <name type="scientific">Lactuca sativa</name>
    <name type="common">Garden lettuce</name>
    <dbReference type="NCBI Taxonomy" id="4236"/>
    <lineage>
        <taxon>Eukaryota</taxon>
        <taxon>Viridiplantae</taxon>
        <taxon>Streptophyta</taxon>
        <taxon>Embryophyta</taxon>
        <taxon>Tracheophyta</taxon>
        <taxon>Spermatophyta</taxon>
        <taxon>Magnoliopsida</taxon>
        <taxon>eudicotyledons</taxon>
        <taxon>Gunneridae</taxon>
        <taxon>Pentapetalae</taxon>
        <taxon>asterids</taxon>
        <taxon>campanulids</taxon>
        <taxon>Asterales</taxon>
        <taxon>Asteraceae</taxon>
        <taxon>Cichorioideae</taxon>
        <taxon>Cichorieae</taxon>
        <taxon>Lactucinae</taxon>
        <taxon>Lactuca</taxon>
    </lineage>
</organism>
<dbReference type="AlphaFoldDB" id="A0A9R1ULT7"/>
<sequence length="201" mass="23633">MFHVTPTNMSLKLNMNPDHEYFHHQTFVKEHMFEKRLTPSDVGKLNRLVIPKQYAEKYLPVISGSLVLSVVDESGKQWKFRYSYWNSSQSYVFTKGWSRFVKEKKLEAGDVVFFQRQVVDSSSVMVLGWRRRMNDGWISSEKPEMTKYKTVRLFGVNLECRTFEAQEDSISDMKAPTPDHGCFTTKMEKEGILEMGPWRHM</sequence>
<dbReference type="InterPro" id="IPR003340">
    <property type="entry name" value="B3_DNA-bd"/>
</dbReference>
<dbReference type="PANTHER" id="PTHR31140">
    <property type="entry name" value="B3 DOMAIN-CONTAINING TRANSCRIPTION FACTOR ABI3"/>
    <property type="match status" value="1"/>
</dbReference>
<gene>
    <name evidence="7" type="ORF">LSAT_V11C800433230</name>
</gene>
<evidence type="ECO:0000313" key="8">
    <source>
        <dbReference type="Proteomes" id="UP000235145"/>
    </source>
</evidence>
<proteinExistence type="predicted"/>
<dbReference type="PANTHER" id="PTHR31140:SF45">
    <property type="entry name" value="TF-B3 DOMAIN-CONTAINING PROTEIN"/>
    <property type="match status" value="1"/>
</dbReference>
<keyword evidence="2" id="KW-0805">Transcription regulation</keyword>
<evidence type="ECO:0000256" key="2">
    <source>
        <dbReference type="ARBA" id="ARBA00023015"/>
    </source>
</evidence>
<reference evidence="7 8" key="1">
    <citation type="journal article" date="2017" name="Nat. Commun.">
        <title>Genome assembly with in vitro proximity ligation data and whole-genome triplication in lettuce.</title>
        <authorList>
            <person name="Reyes-Chin-Wo S."/>
            <person name="Wang Z."/>
            <person name="Yang X."/>
            <person name="Kozik A."/>
            <person name="Arikit S."/>
            <person name="Song C."/>
            <person name="Xia L."/>
            <person name="Froenicke L."/>
            <person name="Lavelle D.O."/>
            <person name="Truco M.J."/>
            <person name="Xia R."/>
            <person name="Zhu S."/>
            <person name="Xu C."/>
            <person name="Xu H."/>
            <person name="Xu X."/>
            <person name="Cox K."/>
            <person name="Korf I."/>
            <person name="Meyers B.C."/>
            <person name="Michelmore R.W."/>
        </authorList>
    </citation>
    <scope>NUCLEOTIDE SEQUENCE [LARGE SCALE GENOMIC DNA]</scope>
    <source>
        <strain evidence="8">cv. Salinas</strain>
        <tissue evidence="7">Seedlings</tissue>
    </source>
</reference>
<dbReference type="CDD" id="cd10017">
    <property type="entry name" value="B3_DNA"/>
    <property type="match status" value="1"/>
</dbReference>
<dbReference type="Pfam" id="PF02362">
    <property type="entry name" value="B3"/>
    <property type="match status" value="1"/>
</dbReference>
<dbReference type="EMBL" id="NBSK02000008">
    <property type="protein sequence ID" value="KAJ0189303.1"/>
    <property type="molecule type" value="Genomic_DNA"/>
</dbReference>
<comment type="caution">
    <text evidence="7">The sequence shown here is derived from an EMBL/GenBank/DDBJ whole genome shotgun (WGS) entry which is preliminary data.</text>
</comment>
<feature type="domain" description="TF-B3" evidence="6">
    <location>
        <begin position="33"/>
        <end position="132"/>
    </location>
</feature>
<keyword evidence="4" id="KW-0804">Transcription</keyword>
<name>A0A9R1ULT7_LACSA</name>
<keyword evidence="8" id="KW-1185">Reference proteome</keyword>
<evidence type="ECO:0000256" key="5">
    <source>
        <dbReference type="ARBA" id="ARBA00023242"/>
    </source>
</evidence>
<protein>
    <recommendedName>
        <fullName evidence="6">TF-B3 domain-containing protein</fullName>
    </recommendedName>
</protein>
<dbReference type="GO" id="GO:0005634">
    <property type="term" value="C:nucleus"/>
    <property type="evidence" value="ECO:0007669"/>
    <property type="project" value="UniProtKB-SubCell"/>
</dbReference>
<dbReference type="GO" id="GO:0003677">
    <property type="term" value="F:DNA binding"/>
    <property type="evidence" value="ECO:0007669"/>
    <property type="project" value="UniProtKB-KW"/>
</dbReference>
<dbReference type="SUPFAM" id="SSF101936">
    <property type="entry name" value="DNA-binding pseudobarrel domain"/>
    <property type="match status" value="1"/>
</dbReference>
<comment type="subcellular location">
    <subcellularLocation>
        <location evidence="1">Nucleus</location>
    </subcellularLocation>
</comment>
<evidence type="ECO:0000256" key="1">
    <source>
        <dbReference type="ARBA" id="ARBA00004123"/>
    </source>
</evidence>